<accession>A0A6A6DTZ4</accession>
<sequence length="266" mass="30193">MPKRKSDQHAEVDDEDLEYELENMPVTDSCDAIRRKIRAFIDSGEMKVGEFQNAIGVNSRSYSAFMGQNGAYKGSGSSVYYKAWAFFKKRELRGIKMPKKKAKTGDGAVDKILSDKVDVSSVTLDGEGQDNVEVYDTCDEIRRKINAHLQQPGVTQAQFLRDIAAQYHTRERKIQSKQLNDFRSKKGPDAGNTSVVYYGAYVFFEKMRIKEGKPKTKTREEMERVWGHDGGMDTQEGSWRKGWLVMNGDSIVQDRYGKISVVSGNR</sequence>
<organism evidence="2 3">
    <name type="scientific">Zopfia rhizophila CBS 207.26</name>
    <dbReference type="NCBI Taxonomy" id="1314779"/>
    <lineage>
        <taxon>Eukaryota</taxon>
        <taxon>Fungi</taxon>
        <taxon>Dikarya</taxon>
        <taxon>Ascomycota</taxon>
        <taxon>Pezizomycotina</taxon>
        <taxon>Dothideomycetes</taxon>
        <taxon>Dothideomycetes incertae sedis</taxon>
        <taxon>Zopfiaceae</taxon>
        <taxon>Zopfia</taxon>
    </lineage>
</organism>
<dbReference type="EMBL" id="ML994644">
    <property type="protein sequence ID" value="KAF2183131.1"/>
    <property type="molecule type" value="Genomic_DNA"/>
</dbReference>
<dbReference type="PANTHER" id="PTHR42339:SF1">
    <property type="entry name" value="HISTONE H1"/>
    <property type="match status" value="1"/>
</dbReference>
<dbReference type="Proteomes" id="UP000800200">
    <property type="component" value="Unassembled WGS sequence"/>
</dbReference>
<feature type="domain" description="DUF7726" evidence="1">
    <location>
        <begin position="24"/>
        <end position="96"/>
    </location>
</feature>
<keyword evidence="3" id="KW-1185">Reference proteome</keyword>
<dbReference type="Pfam" id="PF24852">
    <property type="entry name" value="DUF7726"/>
    <property type="match status" value="2"/>
</dbReference>
<reference evidence="2" key="1">
    <citation type="journal article" date="2020" name="Stud. Mycol.">
        <title>101 Dothideomycetes genomes: a test case for predicting lifestyles and emergence of pathogens.</title>
        <authorList>
            <person name="Haridas S."/>
            <person name="Albert R."/>
            <person name="Binder M."/>
            <person name="Bloem J."/>
            <person name="Labutti K."/>
            <person name="Salamov A."/>
            <person name="Andreopoulos B."/>
            <person name="Baker S."/>
            <person name="Barry K."/>
            <person name="Bills G."/>
            <person name="Bluhm B."/>
            <person name="Cannon C."/>
            <person name="Castanera R."/>
            <person name="Culley D."/>
            <person name="Daum C."/>
            <person name="Ezra D."/>
            <person name="Gonzalez J."/>
            <person name="Henrissat B."/>
            <person name="Kuo A."/>
            <person name="Liang C."/>
            <person name="Lipzen A."/>
            <person name="Lutzoni F."/>
            <person name="Magnuson J."/>
            <person name="Mondo S."/>
            <person name="Nolan M."/>
            <person name="Ohm R."/>
            <person name="Pangilinan J."/>
            <person name="Park H.-J."/>
            <person name="Ramirez L."/>
            <person name="Alfaro M."/>
            <person name="Sun H."/>
            <person name="Tritt A."/>
            <person name="Yoshinaga Y."/>
            <person name="Zwiers L.-H."/>
            <person name="Turgeon B."/>
            <person name="Goodwin S."/>
            <person name="Spatafora J."/>
            <person name="Crous P."/>
            <person name="Grigoriev I."/>
        </authorList>
    </citation>
    <scope>NUCLEOTIDE SEQUENCE</scope>
    <source>
        <strain evidence="2">CBS 207.26</strain>
    </source>
</reference>
<dbReference type="AlphaFoldDB" id="A0A6A6DTZ4"/>
<dbReference type="OrthoDB" id="2592504at2759"/>
<dbReference type="InterPro" id="IPR056143">
    <property type="entry name" value="DUF7726"/>
</dbReference>
<evidence type="ECO:0000313" key="3">
    <source>
        <dbReference type="Proteomes" id="UP000800200"/>
    </source>
</evidence>
<proteinExistence type="predicted"/>
<name>A0A6A6DTZ4_9PEZI</name>
<gene>
    <name evidence="2" type="ORF">K469DRAFT_739956</name>
</gene>
<evidence type="ECO:0000259" key="1">
    <source>
        <dbReference type="Pfam" id="PF24852"/>
    </source>
</evidence>
<protein>
    <recommendedName>
        <fullName evidence="1">DUF7726 domain-containing protein</fullName>
    </recommendedName>
</protein>
<dbReference type="PANTHER" id="PTHR42339">
    <property type="entry name" value="HISTONE H1"/>
    <property type="match status" value="1"/>
</dbReference>
<feature type="domain" description="DUF7726" evidence="1">
    <location>
        <begin position="133"/>
        <end position="213"/>
    </location>
</feature>
<evidence type="ECO:0000313" key="2">
    <source>
        <dbReference type="EMBL" id="KAF2183131.1"/>
    </source>
</evidence>